<sequence length="391" mass="42788">MPVHESPLTRLERHARSRALEVAVAEQRGGSWASLTWNELYRRVIDGAAGMIEAGVNPGQVVVIRVPTGIRQLELELATRVAGAVPLLLPDHLDPHEVGRLLDEIEVRLVIVDHESRLVLLRRAGLMDAQLFECDDRSWERLRGMGLDRRKRQPDLLRWVDAARADVPSSAVLGLPREKSQAWLFRPESSGTLADLVADDVVLLTGEATDRFTTVVRDAHLTAGCLLVWVEQPEQLEAALSAYAPTHVLLDHATARVLEDLMVAGRIDGEPWHETPQEVLEAMSARVAEAKLSSRAKKLAADISALAPWWGERLRVLVLDTRVNRTVSGLATALGFRIGRIAHHPAVKLDLAREHTVVAVPAAPAVEVPDAALPRRGGRSGLDSAFTLSGS</sequence>
<dbReference type="InterPro" id="IPR000873">
    <property type="entry name" value="AMP-dep_synth/lig_dom"/>
</dbReference>
<evidence type="ECO:0000259" key="1">
    <source>
        <dbReference type="Pfam" id="PF00501"/>
    </source>
</evidence>
<dbReference type="SUPFAM" id="SSF56801">
    <property type="entry name" value="Acetyl-CoA synthetase-like"/>
    <property type="match status" value="1"/>
</dbReference>
<evidence type="ECO:0000313" key="2">
    <source>
        <dbReference type="EMBL" id="CUR61390.1"/>
    </source>
</evidence>
<feature type="domain" description="AMP-dependent synthetase/ligase" evidence="1">
    <location>
        <begin position="12"/>
        <end position="116"/>
    </location>
</feature>
<dbReference type="Pfam" id="PF00501">
    <property type="entry name" value="AMP-binding"/>
    <property type="match status" value="1"/>
</dbReference>
<gene>
    <name evidence="2" type="ORF">NOCA1240493</name>
</gene>
<proteinExistence type="predicted"/>
<dbReference type="EMBL" id="CZKB01000017">
    <property type="protein sequence ID" value="CUR61390.1"/>
    <property type="molecule type" value="Genomic_DNA"/>
</dbReference>
<dbReference type="InterPro" id="IPR042099">
    <property type="entry name" value="ANL_N_sf"/>
</dbReference>
<organism evidence="2">
    <name type="scientific">metagenome</name>
    <dbReference type="NCBI Taxonomy" id="256318"/>
    <lineage>
        <taxon>unclassified sequences</taxon>
        <taxon>metagenomes</taxon>
    </lineage>
</organism>
<dbReference type="AlphaFoldDB" id="A0A2P2CHH2"/>
<reference evidence="2" key="1">
    <citation type="submission" date="2015-08" db="EMBL/GenBank/DDBJ databases">
        <authorList>
            <person name="Babu N.S."/>
            <person name="Beckwith C.J."/>
            <person name="Beseler K.G."/>
            <person name="Brison A."/>
            <person name="Carone J.V."/>
            <person name="Caskin T.P."/>
            <person name="Diamond M."/>
            <person name="Durham M.E."/>
            <person name="Foxe J.M."/>
            <person name="Go M."/>
            <person name="Henderson B.A."/>
            <person name="Jones I.B."/>
            <person name="McGettigan J.A."/>
            <person name="Micheletti S.J."/>
            <person name="Nasrallah M.E."/>
            <person name="Ortiz D."/>
            <person name="Piller C.R."/>
            <person name="Privatt S.R."/>
            <person name="Schneider S.L."/>
            <person name="Sharp S."/>
            <person name="Smith T.C."/>
            <person name="Stanton J.D."/>
            <person name="Ullery H.E."/>
            <person name="Wilson R.J."/>
            <person name="Serrano M.G."/>
            <person name="Buck G."/>
            <person name="Lee V."/>
            <person name="Wang Y."/>
            <person name="Carvalho R."/>
            <person name="Voegtly L."/>
            <person name="Shi R."/>
            <person name="Duckworth R."/>
            <person name="Johnson A."/>
            <person name="Loviza R."/>
            <person name="Walstead R."/>
            <person name="Shah Z."/>
            <person name="Kiflezghi M."/>
            <person name="Wade K."/>
            <person name="Ball S.L."/>
            <person name="Bradley K.W."/>
            <person name="Asai D.J."/>
            <person name="Bowman C.A."/>
            <person name="Russell D.A."/>
            <person name="Pope W.H."/>
            <person name="Jacobs-Sera D."/>
            <person name="Hendrix R.W."/>
            <person name="Hatfull G.F."/>
        </authorList>
    </citation>
    <scope>NUCLEOTIDE SEQUENCE</scope>
</reference>
<accession>A0A2P2CHH2</accession>
<protein>
    <recommendedName>
        <fullName evidence="1">AMP-dependent synthetase/ligase domain-containing protein</fullName>
    </recommendedName>
</protein>
<name>A0A2P2CHH2_9ZZZZ</name>
<dbReference type="Gene3D" id="3.40.50.12780">
    <property type="entry name" value="N-terminal domain of ligase-like"/>
    <property type="match status" value="1"/>
</dbReference>